<dbReference type="PANTHER" id="PTHR46268:SF6">
    <property type="entry name" value="UNIVERSAL STRESS PROTEIN UP12"/>
    <property type="match status" value="1"/>
</dbReference>
<evidence type="ECO:0000256" key="1">
    <source>
        <dbReference type="ARBA" id="ARBA00008791"/>
    </source>
</evidence>
<dbReference type="EMBL" id="AYYY01000005">
    <property type="protein sequence ID" value="KRM62652.1"/>
    <property type="molecule type" value="Genomic_DNA"/>
</dbReference>
<keyword evidence="4" id="KW-1185">Reference proteome</keyword>
<dbReference type="Proteomes" id="UP000051733">
    <property type="component" value="Unassembled WGS sequence"/>
</dbReference>
<name>A0A0R2AIF8_9LACO</name>
<sequence>MERYHKILVGIDGSEQSMDALHRAIDLGQALNASLLLVTVVDDRALAMAMSNTGNYVMAPNMREDLMAHAKETMKNYVSEATKAGIDFEDKVLVGDRKLELAENIPDKENVDAIVIGATGLTRMERVFIGSTASYIMNNAKCDVIIVK</sequence>
<comment type="caution">
    <text evidence="3">The sequence shown here is derived from an EMBL/GenBank/DDBJ whole genome shotgun (WGS) entry which is preliminary data.</text>
</comment>
<evidence type="ECO:0000313" key="4">
    <source>
        <dbReference type="Proteomes" id="UP000051733"/>
    </source>
</evidence>
<dbReference type="SUPFAM" id="SSF52402">
    <property type="entry name" value="Adenine nucleotide alpha hydrolases-like"/>
    <property type="match status" value="1"/>
</dbReference>
<gene>
    <name evidence="3" type="ORF">FC26_GL002229</name>
</gene>
<reference evidence="3 4" key="1">
    <citation type="journal article" date="2015" name="Genome Announc.">
        <title>Expanding the biotechnology potential of lactobacilli through comparative genomics of 213 strains and associated genera.</title>
        <authorList>
            <person name="Sun Z."/>
            <person name="Harris H.M."/>
            <person name="McCann A."/>
            <person name="Guo C."/>
            <person name="Argimon S."/>
            <person name="Zhang W."/>
            <person name="Yang X."/>
            <person name="Jeffery I.B."/>
            <person name="Cooney J.C."/>
            <person name="Kagawa T.F."/>
            <person name="Liu W."/>
            <person name="Song Y."/>
            <person name="Salvetti E."/>
            <person name="Wrobel A."/>
            <person name="Rasinkangas P."/>
            <person name="Parkhill J."/>
            <person name="Rea M.C."/>
            <person name="O'Sullivan O."/>
            <person name="Ritari J."/>
            <person name="Douillard F.P."/>
            <person name="Paul Ross R."/>
            <person name="Yang R."/>
            <person name="Briner A.E."/>
            <person name="Felis G.E."/>
            <person name="de Vos W.M."/>
            <person name="Barrangou R."/>
            <person name="Klaenhammer T.R."/>
            <person name="Caufield P.W."/>
            <person name="Cui Y."/>
            <person name="Zhang H."/>
            <person name="O'Toole P.W."/>
        </authorList>
    </citation>
    <scope>NUCLEOTIDE SEQUENCE [LARGE SCALE GENOMIC DNA]</scope>
    <source>
        <strain evidence="3 4">DSM 20634</strain>
    </source>
</reference>
<accession>A0A0R2AIF8</accession>
<organism evidence="3 4">
    <name type="scientific">Paucilactobacillus vaccinostercus DSM 20634</name>
    <dbReference type="NCBI Taxonomy" id="1423813"/>
    <lineage>
        <taxon>Bacteria</taxon>
        <taxon>Bacillati</taxon>
        <taxon>Bacillota</taxon>
        <taxon>Bacilli</taxon>
        <taxon>Lactobacillales</taxon>
        <taxon>Lactobacillaceae</taxon>
        <taxon>Paucilactobacillus</taxon>
    </lineage>
</organism>
<dbReference type="PANTHER" id="PTHR46268">
    <property type="entry name" value="STRESS RESPONSE PROTEIN NHAX"/>
    <property type="match status" value="1"/>
</dbReference>
<dbReference type="CDD" id="cd00293">
    <property type="entry name" value="USP-like"/>
    <property type="match status" value="1"/>
</dbReference>
<dbReference type="Pfam" id="PF00582">
    <property type="entry name" value="Usp"/>
    <property type="match status" value="1"/>
</dbReference>
<proteinExistence type="inferred from homology"/>
<dbReference type="PRINTS" id="PR01438">
    <property type="entry name" value="UNVRSLSTRESS"/>
</dbReference>
<feature type="domain" description="UspA" evidence="2">
    <location>
        <begin position="4"/>
        <end position="148"/>
    </location>
</feature>
<dbReference type="PATRIC" id="fig|1423813.3.peg.2269"/>
<dbReference type="InterPro" id="IPR006015">
    <property type="entry name" value="Universal_stress_UspA"/>
</dbReference>
<evidence type="ECO:0000313" key="3">
    <source>
        <dbReference type="EMBL" id="KRM62652.1"/>
    </source>
</evidence>
<protein>
    <recommendedName>
        <fullName evidence="2">UspA domain-containing protein</fullName>
    </recommendedName>
</protein>
<dbReference type="InterPro" id="IPR006016">
    <property type="entry name" value="UspA"/>
</dbReference>
<dbReference type="AlphaFoldDB" id="A0A0R2AIF8"/>
<comment type="similarity">
    <text evidence="1">Belongs to the universal stress protein A family.</text>
</comment>
<evidence type="ECO:0000259" key="2">
    <source>
        <dbReference type="Pfam" id="PF00582"/>
    </source>
</evidence>
<dbReference type="InterPro" id="IPR014729">
    <property type="entry name" value="Rossmann-like_a/b/a_fold"/>
</dbReference>
<dbReference type="Gene3D" id="3.40.50.620">
    <property type="entry name" value="HUPs"/>
    <property type="match status" value="1"/>
</dbReference>